<feature type="region of interest" description="Disordered" evidence="2">
    <location>
        <begin position="121"/>
        <end position="148"/>
    </location>
</feature>
<sequence length="279" mass="31253">MDDHTYARETKNRLANRKWLACKLVKKLKKYPNLRHSEAAQYFKTKCDLDLNKSSLIRALGDARSIVYGMPCVHACAALARVGKRPKEFCHKWLTMETYNNTYAFHINPISDHKYQSLETRQDHLRKKRRKDANKEPSGSKKQKTKMKRIYKKGRCRYCGKAGHTKRNCPKRAADEEAAAAAQAAAKEAAAAQPTAANSGEAPTEIHLEPSQPPLSKTDDSQQVLPSLVRPPKLPPKRKFSKQEKIASGSSNLPATTPPGSSQPTRNPPLVDEIVITLM</sequence>
<evidence type="ECO:0000256" key="1">
    <source>
        <dbReference type="PROSITE-ProRule" id="PRU00047"/>
    </source>
</evidence>
<feature type="compositionally biased region" description="Low complexity" evidence="2">
    <location>
        <begin position="185"/>
        <end position="197"/>
    </location>
</feature>
<name>A0A445APF6_ARAHY</name>
<dbReference type="SUPFAM" id="SSF57756">
    <property type="entry name" value="Retrovirus zinc finger-like domains"/>
    <property type="match status" value="1"/>
</dbReference>
<dbReference type="EMBL" id="SDMP01000011">
    <property type="protein sequence ID" value="RYR28285.1"/>
    <property type="molecule type" value="Genomic_DNA"/>
</dbReference>
<dbReference type="InterPro" id="IPR036875">
    <property type="entry name" value="Znf_CCHC_sf"/>
</dbReference>
<dbReference type="InterPro" id="IPR001878">
    <property type="entry name" value="Znf_CCHC"/>
</dbReference>
<reference evidence="4 5" key="1">
    <citation type="submission" date="2019-01" db="EMBL/GenBank/DDBJ databases">
        <title>Sequencing of cultivated peanut Arachis hypogaea provides insights into genome evolution and oil improvement.</title>
        <authorList>
            <person name="Chen X."/>
        </authorList>
    </citation>
    <scope>NUCLEOTIDE SEQUENCE [LARGE SCALE GENOMIC DNA]</scope>
    <source>
        <strain evidence="5">cv. Fuhuasheng</strain>
        <tissue evidence="4">Leaves</tissue>
    </source>
</reference>
<accession>A0A445APF6</accession>
<feature type="domain" description="CCHC-type" evidence="3">
    <location>
        <begin position="155"/>
        <end position="171"/>
    </location>
</feature>
<evidence type="ECO:0000256" key="2">
    <source>
        <dbReference type="SAM" id="MobiDB-lite"/>
    </source>
</evidence>
<dbReference type="Gene3D" id="4.10.60.10">
    <property type="entry name" value="Zinc finger, CCHC-type"/>
    <property type="match status" value="1"/>
</dbReference>
<feature type="compositionally biased region" description="Polar residues" evidence="2">
    <location>
        <begin position="248"/>
        <end position="265"/>
    </location>
</feature>
<gene>
    <name evidence="4" type="ORF">Ahy_B01g052405</name>
</gene>
<protein>
    <recommendedName>
        <fullName evidence="3">CCHC-type domain-containing protein</fullName>
    </recommendedName>
</protein>
<proteinExistence type="predicted"/>
<keyword evidence="1" id="KW-0479">Metal-binding</keyword>
<organism evidence="4 5">
    <name type="scientific">Arachis hypogaea</name>
    <name type="common">Peanut</name>
    <dbReference type="NCBI Taxonomy" id="3818"/>
    <lineage>
        <taxon>Eukaryota</taxon>
        <taxon>Viridiplantae</taxon>
        <taxon>Streptophyta</taxon>
        <taxon>Embryophyta</taxon>
        <taxon>Tracheophyta</taxon>
        <taxon>Spermatophyta</taxon>
        <taxon>Magnoliopsida</taxon>
        <taxon>eudicotyledons</taxon>
        <taxon>Gunneridae</taxon>
        <taxon>Pentapetalae</taxon>
        <taxon>rosids</taxon>
        <taxon>fabids</taxon>
        <taxon>Fabales</taxon>
        <taxon>Fabaceae</taxon>
        <taxon>Papilionoideae</taxon>
        <taxon>50 kb inversion clade</taxon>
        <taxon>dalbergioids sensu lato</taxon>
        <taxon>Dalbergieae</taxon>
        <taxon>Pterocarpus clade</taxon>
        <taxon>Arachis</taxon>
    </lineage>
</organism>
<dbReference type="SMART" id="SM00343">
    <property type="entry name" value="ZnF_C2HC"/>
    <property type="match status" value="1"/>
</dbReference>
<dbReference type="Proteomes" id="UP000289738">
    <property type="component" value="Chromosome B01"/>
</dbReference>
<dbReference type="GO" id="GO:0003676">
    <property type="term" value="F:nucleic acid binding"/>
    <property type="evidence" value="ECO:0007669"/>
    <property type="project" value="InterPro"/>
</dbReference>
<keyword evidence="1" id="KW-0862">Zinc</keyword>
<evidence type="ECO:0000259" key="3">
    <source>
        <dbReference type="PROSITE" id="PS50158"/>
    </source>
</evidence>
<evidence type="ECO:0000313" key="4">
    <source>
        <dbReference type="EMBL" id="RYR28285.1"/>
    </source>
</evidence>
<feature type="region of interest" description="Disordered" evidence="2">
    <location>
        <begin position="185"/>
        <end position="272"/>
    </location>
</feature>
<dbReference type="PROSITE" id="PS50158">
    <property type="entry name" value="ZF_CCHC"/>
    <property type="match status" value="1"/>
</dbReference>
<evidence type="ECO:0000313" key="5">
    <source>
        <dbReference type="Proteomes" id="UP000289738"/>
    </source>
</evidence>
<dbReference type="GO" id="GO:0008270">
    <property type="term" value="F:zinc ion binding"/>
    <property type="evidence" value="ECO:0007669"/>
    <property type="project" value="UniProtKB-KW"/>
</dbReference>
<comment type="caution">
    <text evidence="4">The sequence shown here is derived from an EMBL/GenBank/DDBJ whole genome shotgun (WGS) entry which is preliminary data.</text>
</comment>
<dbReference type="AlphaFoldDB" id="A0A445APF6"/>
<keyword evidence="5" id="KW-1185">Reference proteome</keyword>
<keyword evidence="1" id="KW-0863">Zinc-finger</keyword>